<dbReference type="EMBL" id="MJMN01000015">
    <property type="protein sequence ID" value="OMG86449.1"/>
    <property type="molecule type" value="Genomic_DNA"/>
</dbReference>
<feature type="domain" description="Spore coat protein U/FanG" evidence="1">
    <location>
        <begin position="195"/>
        <end position="323"/>
    </location>
</feature>
<dbReference type="InterPro" id="IPR053167">
    <property type="entry name" value="Spore_coat_component"/>
</dbReference>
<dbReference type="AlphaFoldDB" id="A0A1R1JT07"/>
<dbReference type="SMART" id="SM00972">
    <property type="entry name" value="SCPU"/>
    <property type="match status" value="2"/>
</dbReference>
<dbReference type="Pfam" id="PF05229">
    <property type="entry name" value="SCPU"/>
    <property type="match status" value="2"/>
</dbReference>
<accession>A0A1R1JT07</accession>
<dbReference type="PANTHER" id="PTHR37089:SF1">
    <property type="entry name" value="MEMBRANE PROTEIN"/>
    <property type="match status" value="1"/>
</dbReference>
<name>A0A1R1JT07_ALCXX</name>
<dbReference type="PANTHER" id="PTHR37089">
    <property type="entry name" value="PROTEIN U-RELATED"/>
    <property type="match status" value="1"/>
</dbReference>
<reference evidence="2 3" key="1">
    <citation type="submission" date="2016-09" db="EMBL/GenBank/DDBJ databases">
        <title>Phylogenomics of Achromobacter.</title>
        <authorList>
            <person name="Jeukens J."/>
            <person name="Freschi L."/>
            <person name="Vincent A.T."/>
            <person name="Emond-Rheault J.-G."/>
            <person name="Kukavica-Ibrulj I."/>
            <person name="Charette S.J."/>
            <person name="Levesque R.C."/>
        </authorList>
    </citation>
    <scope>NUCLEOTIDE SEQUENCE [LARGE SCALE GENOMIC DNA]</scope>
    <source>
        <strain evidence="2 3">AUS488</strain>
    </source>
</reference>
<organism evidence="2 3">
    <name type="scientific">Alcaligenes xylosoxydans xylosoxydans</name>
    <name type="common">Achromobacter xylosoxidans</name>
    <dbReference type="NCBI Taxonomy" id="85698"/>
    <lineage>
        <taxon>Bacteria</taxon>
        <taxon>Pseudomonadati</taxon>
        <taxon>Pseudomonadota</taxon>
        <taxon>Betaproteobacteria</taxon>
        <taxon>Burkholderiales</taxon>
        <taxon>Alcaligenaceae</taxon>
        <taxon>Achromobacter</taxon>
    </lineage>
</organism>
<gene>
    <name evidence="2" type="ORF">BIZ92_26745</name>
</gene>
<proteinExistence type="predicted"/>
<evidence type="ECO:0000313" key="3">
    <source>
        <dbReference type="Proteomes" id="UP000187251"/>
    </source>
</evidence>
<sequence length="331" mass="36245">MNETALMIPFSPPVRLWRLLALMVVLVGSSLGSAFAQPRAGENCSGGQVYMVDFGQIDSIRAATGRIGREFDSSFKCSPFSLSALTGSNLWITVNSTNGYRLNNASYGSIPYRIYLDSNLSNEIQNGRETEISSSFNFIGSEALSNRKLYIQTQPGGPALTVGRYTDVLSITYRWRICTLGLLICLNWYADKANVTVNLALTIASTCEFRTTQPRIDFGAQPLVSQFGDARADIDFVCTNQSPYNIHIGNGDNPSGTWRRMKGTSGASSNSYIEYQLFESGGNSPINASNRQRGQGTGQMQRLSVTGRVNLNQADVPVGSYIDRPVVIIEY</sequence>
<dbReference type="Proteomes" id="UP000187251">
    <property type="component" value="Unassembled WGS sequence"/>
</dbReference>
<feature type="domain" description="Spore coat protein U/FanG" evidence="1">
    <location>
        <begin position="38"/>
        <end position="172"/>
    </location>
</feature>
<protein>
    <recommendedName>
        <fullName evidence="1">Spore coat protein U/FanG domain-containing protein</fullName>
    </recommendedName>
</protein>
<dbReference type="InterPro" id="IPR007893">
    <property type="entry name" value="Spore_coat_U/FanG"/>
</dbReference>
<evidence type="ECO:0000313" key="2">
    <source>
        <dbReference type="EMBL" id="OMG86449.1"/>
    </source>
</evidence>
<evidence type="ECO:0000259" key="1">
    <source>
        <dbReference type="Pfam" id="PF05229"/>
    </source>
</evidence>
<comment type="caution">
    <text evidence="2">The sequence shown here is derived from an EMBL/GenBank/DDBJ whole genome shotgun (WGS) entry which is preliminary data.</text>
</comment>